<dbReference type="Gene3D" id="3.40.430.10">
    <property type="entry name" value="Dihydrofolate Reductase, subunit A"/>
    <property type="match status" value="1"/>
</dbReference>
<proteinExistence type="inferred from homology"/>
<dbReference type="PANTHER" id="PTHR38011">
    <property type="entry name" value="DIHYDROFOLATE REDUCTASE FAMILY PROTEIN (AFU_ORTHOLOGUE AFUA_8G06820)"/>
    <property type="match status" value="1"/>
</dbReference>
<evidence type="ECO:0000256" key="14">
    <source>
        <dbReference type="ARBA" id="ARBA00049886"/>
    </source>
</evidence>
<dbReference type="PANTHER" id="PTHR38011:SF7">
    <property type="entry name" value="2,5-DIAMINO-6-RIBOSYLAMINO-4(3H)-PYRIMIDINONE 5'-PHOSPHATE REDUCTASE"/>
    <property type="match status" value="1"/>
</dbReference>
<evidence type="ECO:0000256" key="2">
    <source>
        <dbReference type="ARBA" id="ARBA00004882"/>
    </source>
</evidence>
<comment type="caution">
    <text evidence="20">The sequence shown here is derived from an EMBL/GenBank/DDBJ whole genome shotgun (WGS) entry which is preliminary data.</text>
</comment>
<evidence type="ECO:0000256" key="4">
    <source>
        <dbReference type="ARBA" id="ARBA00005259"/>
    </source>
</evidence>
<feature type="binding site" evidence="18">
    <location>
        <position position="74"/>
    </location>
    <ligand>
        <name>Zn(2+)</name>
        <dbReference type="ChEBI" id="CHEBI:29105"/>
        <note>catalytic</note>
    </ligand>
</feature>
<comment type="cofactor">
    <cofactor evidence="15 18">
        <name>Zn(2+)</name>
        <dbReference type="ChEBI" id="CHEBI:29105"/>
    </cofactor>
    <text evidence="15 18">Binds 1 zinc ion.</text>
</comment>
<evidence type="ECO:0000256" key="13">
    <source>
        <dbReference type="ARBA" id="ARBA00049861"/>
    </source>
</evidence>
<feature type="binding site" evidence="17">
    <location>
        <position position="183"/>
    </location>
    <ligand>
        <name>substrate</name>
    </ligand>
</feature>
<dbReference type="InterPro" id="IPR002125">
    <property type="entry name" value="CMP_dCMP_dom"/>
</dbReference>
<evidence type="ECO:0000256" key="15">
    <source>
        <dbReference type="PIRNR" id="PIRNR006769"/>
    </source>
</evidence>
<dbReference type="InterPro" id="IPR050765">
    <property type="entry name" value="Riboflavin_Biosynth_HTPR"/>
</dbReference>
<keyword evidence="12" id="KW-0511">Multifunctional enzyme</keyword>
<comment type="function">
    <text evidence="1 15">Converts 2,5-diamino-6-(ribosylamino)-4(3h)-pyrimidinone 5'-phosphate into 5-amino-6-(ribosylamino)-2,4(1h,3h)-pyrimidinedione 5'-phosphate.</text>
</comment>
<comment type="similarity">
    <text evidence="5 15">In the C-terminal section; belongs to the HTP reductase family.</text>
</comment>
<dbReference type="InterPro" id="IPR002734">
    <property type="entry name" value="RibDG_C"/>
</dbReference>
<feature type="active site" description="Proton donor" evidence="16">
    <location>
        <position position="51"/>
    </location>
</feature>
<evidence type="ECO:0000256" key="18">
    <source>
        <dbReference type="PIRSR" id="PIRSR006769-3"/>
    </source>
</evidence>
<dbReference type="InterPro" id="IPR024072">
    <property type="entry name" value="DHFR-like_dom_sf"/>
</dbReference>
<dbReference type="EC" id="3.5.4.26" evidence="15"/>
<comment type="catalytic activity">
    <reaction evidence="14 15">
        <text>2,5-diamino-6-hydroxy-4-(5-phosphoribosylamino)-pyrimidine + H2O + H(+) = 5-amino-6-(5-phospho-D-ribosylamino)uracil + NH4(+)</text>
        <dbReference type="Rhea" id="RHEA:21868"/>
        <dbReference type="ChEBI" id="CHEBI:15377"/>
        <dbReference type="ChEBI" id="CHEBI:15378"/>
        <dbReference type="ChEBI" id="CHEBI:28938"/>
        <dbReference type="ChEBI" id="CHEBI:58453"/>
        <dbReference type="ChEBI" id="CHEBI:58614"/>
        <dbReference type="EC" id="3.5.4.26"/>
    </reaction>
</comment>
<evidence type="ECO:0000313" key="21">
    <source>
        <dbReference type="Proteomes" id="UP000032047"/>
    </source>
</evidence>
<reference evidence="20 21" key="1">
    <citation type="submission" date="2015-01" db="EMBL/GenBank/DDBJ databases">
        <title>Genome sequence of Anoxybacillus ayderensis strain AB04.</title>
        <authorList>
            <person name="Belduz A.O."/>
            <person name="Canakci S."/>
            <person name="Chan K.-G."/>
            <person name="Kahar U.M."/>
            <person name="Yaakob A.S."/>
            <person name="Chan C.S."/>
            <person name="Goh K.M."/>
        </authorList>
    </citation>
    <scope>NUCLEOTIDE SEQUENCE [LARGE SCALE GENOMIC DNA]</scope>
    <source>
        <strain evidence="20 21">AB04</strain>
    </source>
</reference>
<dbReference type="InterPro" id="IPR011549">
    <property type="entry name" value="RibD_C"/>
</dbReference>
<dbReference type="EMBL" id="JXTG01000002">
    <property type="protein sequence ID" value="KIP22312.1"/>
    <property type="molecule type" value="Genomic_DNA"/>
</dbReference>
<dbReference type="GO" id="GO:0008835">
    <property type="term" value="F:diaminohydroxyphosphoribosylaminopyrimidine deaminase activity"/>
    <property type="evidence" value="ECO:0007669"/>
    <property type="project" value="UniProtKB-EC"/>
</dbReference>
<evidence type="ECO:0000313" key="20">
    <source>
        <dbReference type="EMBL" id="KIP22312.1"/>
    </source>
</evidence>
<dbReference type="GO" id="GO:0008270">
    <property type="term" value="F:zinc ion binding"/>
    <property type="evidence" value="ECO:0007669"/>
    <property type="project" value="InterPro"/>
</dbReference>
<evidence type="ECO:0000259" key="19">
    <source>
        <dbReference type="PROSITE" id="PS51747"/>
    </source>
</evidence>
<dbReference type="InterPro" id="IPR016193">
    <property type="entry name" value="Cytidine_deaminase-like"/>
</dbReference>
<accession>A0A0D0HSU9</accession>
<feature type="binding site" evidence="17">
    <location>
        <position position="221"/>
    </location>
    <ligand>
        <name>NADP(+)</name>
        <dbReference type="ChEBI" id="CHEBI:58349"/>
    </ligand>
</feature>
<feature type="binding site" evidence="17">
    <location>
        <position position="195"/>
    </location>
    <ligand>
        <name>NADP(+)</name>
        <dbReference type="ChEBI" id="CHEBI:58349"/>
    </ligand>
</feature>
<evidence type="ECO:0000256" key="1">
    <source>
        <dbReference type="ARBA" id="ARBA00002151"/>
    </source>
</evidence>
<dbReference type="FunFam" id="3.40.140.10:FF:000025">
    <property type="entry name" value="Riboflavin biosynthesis protein RibD"/>
    <property type="match status" value="1"/>
</dbReference>
<evidence type="ECO:0000256" key="6">
    <source>
        <dbReference type="ARBA" id="ARBA00022619"/>
    </source>
</evidence>
<dbReference type="EC" id="1.1.1.193" evidence="15"/>
<dbReference type="UniPathway" id="UPA00275">
    <property type="reaction ID" value="UER00401"/>
</dbReference>
<feature type="domain" description="CMP/dCMP-type deaminase" evidence="19">
    <location>
        <begin position="1"/>
        <end position="122"/>
    </location>
</feature>
<feature type="binding site" evidence="18">
    <location>
        <position position="49"/>
    </location>
    <ligand>
        <name>Zn(2+)</name>
        <dbReference type="ChEBI" id="CHEBI:29105"/>
        <note>catalytic</note>
    </ligand>
</feature>
<evidence type="ECO:0000256" key="12">
    <source>
        <dbReference type="ARBA" id="ARBA00023268"/>
    </source>
</evidence>
<dbReference type="GO" id="GO:0009231">
    <property type="term" value="P:riboflavin biosynthetic process"/>
    <property type="evidence" value="ECO:0007669"/>
    <property type="project" value="UniProtKB-UniPathway"/>
</dbReference>
<dbReference type="RefSeq" id="WP_042534380.1">
    <property type="nucleotide sequence ID" value="NZ_JXTG01000002.1"/>
</dbReference>
<keyword evidence="6 15" id="KW-0686">Riboflavin biosynthesis</keyword>
<dbReference type="NCBIfam" id="TIGR00326">
    <property type="entry name" value="eubact_ribD"/>
    <property type="match status" value="1"/>
</dbReference>
<comment type="catalytic activity">
    <reaction evidence="13 15">
        <text>5-amino-6-(5-phospho-D-ribitylamino)uracil + NADP(+) = 5-amino-6-(5-phospho-D-ribosylamino)uracil + NADPH + H(+)</text>
        <dbReference type="Rhea" id="RHEA:17845"/>
        <dbReference type="ChEBI" id="CHEBI:15378"/>
        <dbReference type="ChEBI" id="CHEBI:57783"/>
        <dbReference type="ChEBI" id="CHEBI:58349"/>
        <dbReference type="ChEBI" id="CHEBI:58421"/>
        <dbReference type="ChEBI" id="CHEBI:58453"/>
        <dbReference type="EC" id="1.1.1.193"/>
    </reaction>
</comment>
<feature type="binding site" evidence="17">
    <location>
        <position position="206"/>
    </location>
    <ligand>
        <name>substrate</name>
    </ligand>
</feature>
<comment type="pathway">
    <text evidence="3 15">Cofactor biosynthesis; riboflavin biosynthesis; 5-amino-6-(D-ribitylamino)uracil from GTP: step 3/4.</text>
</comment>
<evidence type="ECO:0000256" key="9">
    <source>
        <dbReference type="ARBA" id="ARBA00022833"/>
    </source>
</evidence>
<feature type="binding site" evidence="17">
    <location>
        <position position="153"/>
    </location>
    <ligand>
        <name>NADP(+)</name>
        <dbReference type="ChEBI" id="CHEBI:58349"/>
    </ligand>
</feature>
<feature type="binding site" evidence="17">
    <location>
        <begin position="292"/>
        <end position="298"/>
    </location>
    <ligand>
        <name>NADP(+)</name>
        <dbReference type="ChEBI" id="CHEBI:58349"/>
    </ligand>
</feature>
<evidence type="ECO:0000256" key="17">
    <source>
        <dbReference type="PIRSR" id="PIRSR006769-2"/>
    </source>
</evidence>
<dbReference type="Gene3D" id="3.40.140.10">
    <property type="entry name" value="Cytidine Deaminase, domain 2"/>
    <property type="match status" value="1"/>
</dbReference>
<feature type="binding site" evidence="18">
    <location>
        <position position="83"/>
    </location>
    <ligand>
        <name>Zn(2+)</name>
        <dbReference type="ChEBI" id="CHEBI:29105"/>
        <note>catalytic</note>
    </ligand>
</feature>
<keyword evidence="10 15" id="KW-0521">NADP</keyword>
<dbReference type="PROSITE" id="PS51747">
    <property type="entry name" value="CYT_DCMP_DEAMINASES_2"/>
    <property type="match status" value="1"/>
</dbReference>
<evidence type="ECO:0000256" key="16">
    <source>
        <dbReference type="PIRSR" id="PIRSR006769-1"/>
    </source>
</evidence>
<keyword evidence="9 15" id="KW-0862">Zinc</keyword>
<dbReference type="NCBIfam" id="TIGR00227">
    <property type="entry name" value="ribD_Cterm"/>
    <property type="match status" value="1"/>
</dbReference>
<feature type="binding site" evidence="17">
    <location>
        <position position="290"/>
    </location>
    <ligand>
        <name>substrate</name>
    </ligand>
</feature>
<comment type="similarity">
    <text evidence="4 15">In the N-terminal section; belongs to the cytidine and deoxycytidylate deaminase family.</text>
</comment>
<feature type="binding site" evidence="17">
    <location>
        <position position="203"/>
    </location>
    <ligand>
        <name>substrate</name>
    </ligand>
</feature>
<evidence type="ECO:0000256" key="10">
    <source>
        <dbReference type="ARBA" id="ARBA00022857"/>
    </source>
</evidence>
<dbReference type="SUPFAM" id="SSF53927">
    <property type="entry name" value="Cytidine deaminase-like"/>
    <property type="match status" value="1"/>
</dbReference>
<dbReference type="InterPro" id="IPR016192">
    <property type="entry name" value="APOBEC/CMP_deaminase_Zn-bd"/>
</dbReference>
<dbReference type="Proteomes" id="UP000032047">
    <property type="component" value="Unassembled WGS sequence"/>
</dbReference>
<comment type="pathway">
    <text evidence="2 15">Cofactor biosynthesis; riboflavin biosynthesis; 5-amino-6-(D-ribitylamino)uracil from GTP: step 2/4.</text>
</comment>
<keyword evidence="7 15" id="KW-0479">Metal-binding</keyword>
<gene>
    <name evidence="20" type="ORF">JV16_00860</name>
</gene>
<dbReference type="InterPro" id="IPR004794">
    <property type="entry name" value="Eubact_RibD"/>
</dbReference>
<dbReference type="PATRIC" id="fig|265546.4.peg.881"/>
<keyword evidence="11 15" id="KW-0560">Oxidoreductase</keyword>
<evidence type="ECO:0000256" key="11">
    <source>
        <dbReference type="ARBA" id="ARBA00023002"/>
    </source>
</evidence>
<dbReference type="GO" id="GO:0008703">
    <property type="term" value="F:5-amino-6-(5-phosphoribosylamino)uracil reductase activity"/>
    <property type="evidence" value="ECO:0007669"/>
    <property type="project" value="UniProtKB-EC"/>
</dbReference>
<dbReference type="GO" id="GO:0050661">
    <property type="term" value="F:NADP binding"/>
    <property type="evidence" value="ECO:0007669"/>
    <property type="project" value="InterPro"/>
</dbReference>
<dbReference type="Pfam" id="PF00383">
    <property type="entry name" value="dCMP_cyt_deam_1"/>
    <property type="match status" value="1"/>
</dbReference>
<name>A0A0D0HSU9_9BACL</name>
<dbReference type="CDD" id="cd01284">
    <property type="entry name" value="Riboflavin_deaminase-reductase"/>
    <property type="match status" value="1"/>
</dbReference>
<protein>
    <recommendedName>
        <fullName evidence="15">Riboflavin biosynthesis protein RibD</fullName>
    </recommendedName>
    <domain>
        <recommendedName>
            <fullName evidence="15">Diaminohydroxyphosphoribosylaminopyrimidine deaminase</fullName>
            <shortName evidence="15">DRAP deaminase</shortName>
            <ecNumber evidence="15">3.5.4.26</ecNumber>
        </recommendedName>
        <alternativeName>
            <fullName evidence="15">Riboflavin-specific deaminase</fullName>
        </alternativeName>
    </domain>
    <domain>
        <recommendedName>
            <fullName evidence="15">5-amino-6-(5-phosphoribosylamino)uracil reductase</fullName>
            <ecNumber evidence="15">1.1.1.193</ecNumber>
        </recommendedName>
        <alternativeName>
            <fullName evidence="15">HTP reductase</fullName>
        </alternativeName>
    </domain>
</protein>
<evidence type="ECO:0000256" key="8">
    <source>
        <dbReference type="ARBA" id="ARBA00022801"/>
    </source>
</evidence>
<sequence>MDERYMRLALQLAESARGQTSPNPLVGAVVVKHGEIVGFGAHLKAGEPHAEVHALRMAGEKAEGATVYVTLEPCSHYGRTPPCADLLIEKKVKRVVVATTDPNPLVAGKGIEKLKRAGIDVTVGVLKEEADALNEMFFHYISTKMPYVTLKYAMSLDGKIATRTGESKWITSEEARRDVHRERRMHDAIVVGVGTILADDPSLTVRFGHEGKQPIRVVLDTHLRTPLHANVVTDKMAPTWIVVGHHVTEEQMKPYEQADVQMIRMNENKIDVPSLLLELGKRNVMSIFVEGGAQVHGSFLRSRSVQQVIAYIAPMLIGGNEASSAIGGEGFGRMIDALRLQVKHVERIGPDIKIVAKG</sequence>
<dbReference type="Pfam" id="PF01872">
    <property type="entry name" value="RibD_C"/>
    <property type="match status" value="1"/>
</dbReference>
<evidence type="ECO:0000256" key="5">
    <source>
        <dbReference type="ARBA" id="ARBA00007417"/>
    </source>
</evidence>
<evidence type="ECO:0000256" key="3">
    <source>
        <dbReference type="ARBA" id="ARBA00004910"/>
    </source>
</evidence>
<keyword evidence="21" id="KW-1185">Reference proteome</keyword>
<dbReference type="PROSITE" id="PS00903">
    <property type="entry name" value="CYT_DCMP_DEAMINASES_1"/>
    <property type="match status" value="1"/>
</dbReference>
<feature type="binding site" evidence="17">
    <location>
        <position position="169"/>
    </location>
    <ligand>
        <name>NADP(+)</name>
        <dbReference type="ChEBI" id="CHEBI:58349"/>
    </ligand>
</feature>
<organism evidence="20 21">
    <name type="scientific">Anoxybacillus ayderensis</name>
    <dbReference type="NCBI Taxonomy" id="265546"/>
    <lineage>
        <taxon>Bacteria</taxon>
        <taxon>Bacillati</taxon>
        <taxon>Bacillota</taxon>
        <taxon>Bacilli</taxon>
        <taxon>Bacillales</taxon>
        <taxon>Anoxybacillaceae</taxon>
        <taxon>Anoxybacillus</taxon>
    </lineage>
</organism>
<evidence type="ECO:0000256" key="7">
    <source>
        <dbReference type="ARBA" id="ARBA00022723"/>
    </source>
</evidence>
<dbReference type="AlphaFoldDB" id="A0A0D0HSU9"/>
<feature type="binding site" evidence="17">
    <location>
        <position position="199"/>
    </location>
    <ligand>
        <name>NADP(+)</name>
        <dbReference type="ChEBI" id="CHEBI:58349"/>
    </ligand>
</feature>
<dbReference type="PIRSF" id="PIRSF006769">
    <property type="entry name" value="RibD"/>
    <property type="match status" value="1"/>
</dbReference>
<dbReference type="SUPFAM" id="SSF53597">
    <property type="entry name" value="Dihydrofolate reductase-like"/>
    <property type="match status" value="1"/>
</dbReference>
<feature type="binding site" evidence="17">
    <location>
        <position position="167"/>
    </location>
    <ligand>
        <name>substrate</name>
    </ligand>
</feature>
<keyword evidence="8 15" id="KW-0378">Hydrolase</keyword>